<evidence type="ECO:0000313" key="3">
    <source>
        <dbReference type="EMBL" id="RAO95057.1"/>
    </source>
</evidence>
<dbReference type="RefSeq" id="WP_112665395.1">
    <property type="nucleotide sequence ID" value="NZ_QKVO01000005.1"/>
</dbReference>
<dbReference type="PANTHER" id="PTHR43172:SF1">
    <property type="entry name" value="ADENYLOSUCCINATE LYASE"/>
    <property type="match status" value="1"/>
</dbReference>
<dbReference type="PROSITE" id="PS00163">
    <property type="entry name" value="FUMARATE_LYASES"/>
    <property type="match status" value="1"/>
</dbReference>
<dbReference type="PANTHER" id="PTHR43172">
    <property type="entry name" value="ADENYLOSUCCINATE LYASE"/>
    <property type="match status" value="1"/>
</dbReference>
<evidence type="ECO:0000313" key="4">
    <source>
        <dbReference type="Proteomes" id="UP000249762"/>
    </source>
</evidence>
<dbReference type="InterPro" id="IPR024083">
    <property type="entry name" value="Fumarase/histidase_N"/>
</dbReference>
<dbReference type="GO" id="GO:0070626">
    <property type="term" value="F:(S)-2-(5-amino-1-(5-phospho-D-ribosyl)imidazole-4-carboxamido) succinate lyase (fumarate-forming) activity"/>
    <property type="evidence" value="ECO:0007669"/>
    <property type="project" value="TreeGrafter"/>
</dbReference>
<dbReference type="GO" id="GO:0004018">
    <property type="term" value="F:N6-(1,2-dicarboxyethyl)AMP AMP-lyase (fumarate-forming) activity"/>
    <property type="evidence" value="ECO:0007669"/>
    <property type="project" value="TreeGrafter"/>
</dbReference>
<dbReference type="PRINTS" id="PR00149">
    <property type="entry name" value="FUMRATELYASE"/>
</dbReference>
<evidence type="ECO:0000259" key="2">
    <source>
        <dbReference type="Pfam" id="PF00206"/>
    </source>
</evidence>
<dbReference type="InterPro" id="IPR020557">
    <property type="entry name" value="Fumarate_lyase_CS"/>
</dbReference>
<keyword evidence="1 3" id="KW-0456">Lyase</keyword>
<protein>
    <submittedName>
        <fullName evidence="3">Adenylosuccinate lyase</fullName>
    </submittedName>
</protein>
<dbReference type="PRINTS" id="PR00145">
    <property type="entry name" value="ARGSUCLYASE"/>
</dbReference>
<dbReference type="InterPro" id="IPR000362">
    <property type="entry name" value="Fumarate_lyase_fam"/>
</dbReference>
<dbReference type="InterPro" id="IPR008948">
    <property type="entry name" value="L-Aspartase-like"/>
</dbReference>
<organism evidence="3 4">
    <name type="scientific">Mycoplasma wenyonii</name>
    <dbReference type="NCBI Taxonomy" id="65123"/>
    <lineage>
        <taxon>Bacteria</taxon>
        <taxon>Bacillati</taxon>
        <taxon>Mycoplasmatota</taxon>
        <taxon>Mollicutes</taxon>
        <taxon>Mycoplasmataceae</taxon>
        <taxon>Mycoplasma</taxon>
    </lineage>
</organism>
<evidence type="ECO:0000256" key="1">
    <source>
        <dbReference type="ARBA" id="ARBA00023239"/>
    </source>
</evidence>
<dbReference type="Gene3D" id="1.10.275.10">
    <property type="entry name" value="Fumarase/aspartase (N-terminal domain)"/>
    <property type="match status" value="1"/>
</dbReference>
<dbReference type="GO" id="GO:0044208">
    <property type="term" value="P:'de novo' AMP biosynthetic process"/>
    <property type="evidence" value="ECO:0007669"/>
    <property type="project" value="TreeGrafter"/>
</dbReference>
<dbReference type="Proteomes" id="UP000249762">
    <property type="component" value="Unassembled WGS sequence"/>
</dbReference>
<dbReference type="OrthoDB" id="9768878at2"/>
<feature type="domain" description="Fumarate lyase N-terminal" evidence="2">
    <location>
        <begin position="55"/>
        <end position="288"/>
    </location>
</feature>
<dbReference type="InterPro" id="IPR022761">
    <property type="entry name" value="Fumarate_lyase_N"/>
</dbReference>
<dbReference type="EMBL" id="QKVO01000005">
    <property type="protein sequence ID" value="RAO95057.1"/>
    <property type="molecule type" value="Genomic_DNA"/>
</dbReference>
<sequence length="636" mass="72648">MIKRYQLPELELLFSEEAKYKRWALLEKEVLYSLLNNNILSLDESQVKKLEQLWGSIEITEAEVQEEEQQTKHDFVAFLNVLESKLSIVSISKYLHYGLTSSDIIDSATSLLLKEVNNKLVKWVRELQTTLQGFSHKYINTVQIGRTHGRHAEPISFGHKFAICYQELESALEQLYLSRRYIEVITIKGATGSFAHISPEIQEDLANRLGLLTIWGTTQALPRNRHSSYLFSLSQIGKIINSLAVNLRTLSREEISEISLESTKSQVGSSAMPHKVNPVSLENISGLSRWLTSLSNLAEQNIELWDERDISHSSNERSSLIDGPTLLGNIVLKMNDFLSKLSVNELQLKQNLALTKGLIHSQIVSLALLEDPKICSRKEARKTISQLTKDIREGKSDSLKMALSFSNYKDSKALSTLTKVEDLNHYLQYFPRLHQQIFSQKTDLGKLFNRYEIDNATYYLAQRINWYFGSSSLKLNEKIIVVSLVDSDTGFSGKLISWLNFPLVVVSIPYSDEELLLKFDSSDFYQRILELSKKSTKVLVIKERVQKKETLSFLYSKLSNIESIKEIKGVCLFFTPAGTQKQAVFSAEYYKPSTSPLDFSGSYEDKQAREFNFKNWNPDGELQLVNWFGLLILSDI</sequence>
<dbReference type="Pfam" id="PF00206">
    <property type="entry name" value="Lyase_1"/>
    <property type="match status" value="1"/>
</dbReference>
<comment type="caution">
    <text evidence="3">The sequence shown here is derived from an EMBL/GenBank/DDBJ whole genome shotgun (WGS) entry which is preliminary data.</text>
</comment>
<reference evidence="4" key="1">
    <citation type="submission" date="2018-06" db="EMBL/GenBank/DDBJ databases">
        <authorList>
            <person name="Martinez Ocampo F."/>
            <person name="Quiroz Castaneda R.E."/>
            <person name="Rojas Lopez X."/>
        </authorList>
    </citation>
    <scope>NUCLEOTIDE SEQUENCE [LARGE SCALE GENOMIC DNA]</scope>
    <source>
        <strain evidence="4">INIFAP02</strain>
    </source>
</reference>
<dbReference type="SUPFAM" id="SSF48557">
    <property type="entry name" value="L-aspartase-like"/>
    <property type="match status" value="1"/>
</dbReference>
<proteinExistence type="predicted"/>
<keyword evidence="4" id="KW-1185">Reference proteome</keyword>
<gene>
    <name evidence="3" type="ORF">DNK47_01765</name>
</gene>
<accession>A0A328PRX2</accession>
<dbReference type="AlphaFoldDB" id="A0A328PRX2"/>
<name>A0A328PRX2_9MOLU</name>
<dbReference type="GO" id="GO:0005829">
    <property type="term" value="C:cytosol"/>
    <property type="evidence" value="ECO:0007669"/>
    <property type="project" value="TreeGrafter"/>
</dbReference>
<dbReference type="Gene3D" id="1.20.200.10">
    <property type="entry name" value="Fumarase/aspartase (Central domain)"/>
    <property type="match status" value="1"/>
</dbReference>